<evidence type="ECO:0000256" key="6">
    <source>
        <dbReference type="ARBA" id="ARBA00022692"/>
    </source>
</evidence>
<evidence type="ECO:0000313" key="13">
    <source>
        <dbReference type="Proteomes" id="UP000317318"/>
    </source>
</evidence>
<dbReference type="KEGG" id="svp:Pan189_34510"/>
<accession>A0A517R5C7</accession>
<evidence type="ECO:0000256" key="11">
    <source>
        <dbReference type="SAM" id="MobiDB-lite"/>
    </source>
</evidence>
<comment type="function">
    <text evidence="1 10">Controls the rotational direction of flagella during chemotaxis.</text>
</comment>
<evidence type="ECO:0000256" key="2">
    <source>
        <dbReference type="ARBA" id="ARBA00004162"/>
    </source>
</evidence>
<dbReference type="GO" id="GO:0005886">
    <property type="term" value="C:plasma membrane"/>
    <property type="evidence" value="ECO:0007669"/>
    <property type="project" value="UniProtKB-SubCell"/>
</dbReference>
<protein>
    <recommendedName>
        <fullName evidence="10">Flagellar protein FliL</fullName>
    </recommendedName>
</protein>
<dbReference type="GO" id="GO:0009425">
    <property type="term" value="C:bacterial-type flagellum basal body"/>
    <property type="evidence" value="ECO:0007669"/>
    <property type="project" value="InterPro"/>
</dbReference>
<evidence type="ECO:0000256" key="8">
    <source>
        <dbReference type="ARBA" id="ARBA00022989"/>
    </source>
</evidence>
<dbReference type="RefSeq" id="WP_145365202.1">
    <property type="nucleotide sequence ID" value="NZ_CP036268.1"/>
</dbReference>
<evidence type="ECO:0000313" key="12">
    <source>
        <dbReference type="EMBL" id="QDT39049.1"/>
    </source>
</evidence>
<dbReference type="AlphaFoldDB" id="A0A517R5C7"/>
<keyword evidence="8 10" id="KW-1133">Transmembrane helix</keyword>
<feature type="region of interest" description="Disordered" evidence="11">
    <location>
        <begin position="1"/>
        <end position="23"/>
    </location>
</feature>
<evidence type="ECO:0000256" key="10">
    <source>
        <dbReference type="RuleBase" id="RU364125"/>
    </source>
</evidence>
<keyword evidence="6 10" id="KW-0812">Transmembrane</keyword>
<keyword evidence="7 10" id="KW-0283">Flagellar rotation</keyword>
<evidence type="ECO:0000256" key="3">
    <source>
        <dbReference type="ARBA" id="ARBA00008281"/>
    </source>
</evidence>
<evidence type="ECO:0000256" key="4">
    <source>
        <dbReference type="ARBA" id="ARBA00022475"/>
    </source>
</evidence>
<name>A0A517R5C7_9PLAN</name>
<dbReference type="Pfam" id="PF03748">
    <property type="entry name" value="FliL"/>
    <property type="match status" value="1"/>
</dbReference>
<keyword evidence="9 10" id="KW-0472">Membrane</keyword>
<dbReference type="EMBL" id="CP036268">
    <property type="protein sequence ID" value="QDT39049.1"/>
    <property type="molecule type" value="Genomic_DNA"/>
</dbReference>
<feature type="transmembrane region" description="Helical" evidence="10">
    <location>
        <begin position="29"/>
        <end position="50"/>
    </location>
</feature>
<evidence type="ECO:0000256" key="9">
    <source>
        <dbReference type="ARBA" id="ARBA00023136"/>
    </source>
</evidence>
<organism evidence="12 13">
    <name type="scientific">Stratiformator vulcanicus</name>
    <dbReference type="NCBI Taxonomy" id="2527980"/>
    <lineage>
        <taxon>Bacteria</taxon>
        <taxon>Pseudomonadati</taxon>
        <taxon>Planctomycetota</taxon>
        <taxon>Planctomycetia</taxon>
        <taxon>Planctomycetales</taxon>
        <taxon>Planctomycetaceae</taxon>
        <taxon>Stratiformator</taxon>
    </lineage>
</organism>
<comment type="subcellular location">
    <subcellularLocation>
        <location evidence="2">Cell membrane</location>
        <topology evidence="2">Single-pass membrane protein</topology>
    </subcellularLocation>
</comment>
<sequence length="180" mass="19310">MADEGQDQSTAAEPAEEKKASGGLLSNPMILGGILVTMMAAEAAVLYIVLPSPSSAAAGVEDDEFAAEDDGGVRPVEAEVDNFSSTNSRAAPGSVIHLTFKLTALVAESQKTAFEQAANEDNKARVRQAVIKVARSASLEDLNDPSLTTFKRLIREEINKILRKSYIIEVVINDFKIMEQ</sequence>
<reference evidence="12 13" key="1">
    <citation type="submission" date="2019-02" db="EMBL/GenBank/DDBJ databases">
        <title>Deep-cultivation of Planctomycetes and their phenomic and genomic characterization uncovers novel biology.</title>
        <authorList>
            <person name="Wiegand S."/>
            <person name="Jogler M."/>
            <person name="Boedeker C."/>
            <person name="Pinto D."/>
            <person name="Vollmers J."/>
            <person name="Rivas-Marin E."/>
            <person name="Kohn T."/>
            <person name="Peeters S.H."/>
            <person name="Heuer A."/>
            <person name="Rast P."/>
            <person name="Oberbeckmann S."/>
            <person name="Bunk B."/>
            <person name="Jeske O."/>
            <person name="Meyerdierks A."/>
            <person name="Storesund J.E."/>
            <person name="Kallscheuer N."/>
            <person name="Luecker S."/>
            <person name="Lage O.M."/>
            <person name="Pohl T."/>
            <person name="Merkel B.J."/>
            <person name="Hornburger P."/>
            <person name="Mueller R.-W."/>
            <person name="Bruemmer F."/>
            <person name="Labrenz M."/>
            <person name="Spormann A.M."/>
            <person name="Op den Camp H."/>
            <person name="Overmann J."/>
            <person name="Amann R."/>
            <person name="Jetten M.S.M."/>
            <person name="Mascher T."/>
            <person name="Medema M.H."/>
            <person name="Devos D.P."/>
            <person name="Kaster A.-K."/>
            <person name="Ovreas L."/>
            <person name="Rohde M."/>
            <person name="Galperin M.Y."/>
            <person name="Jogler C."/>
        </authorList>
    </citation>
    <scope>NUCLEOTIDE SEQUENCE [LARGE SCALE GENOMIC DNA]</scope>
    <source>
        <strain evidence="12 13">Pan189</strain>
    </source>
</reference>
<gene>
    <name evidence="12" type="ORF">Pan189_34510</name>
</gene>
<dbReference type="Proteomes" id="UP000317318">
    <property type="component" value="Chromosome"/>
</dbReference>
<comment type="similarity">
    <text evidence="3 10">Belongs to the FliL family.</text>
</comment>
<keyword evidence="5 10" id="KW-0145">Chemotaxis</keyword>
<proteinExistence type="inferred from homology"/>
<dbReference type="OrthoDB" id="273780at2"/>
<evidence type="ECO:0000256" key="1">
    <source>
        <dbReference type="ARBA" id="ARBA00002254"/>
    </source>
</evidence>
<dbReference type="GO" id="GO:0071973">
    <property type="term" value="P:bacterial-type flagellum-dependent cell motility"/>
    <property type="evidence" value="ECO:0007669"/>
    <property type="project" value="InterPro"/>
</dbReference>
<evidence type="ECO:0000256" key="5">
    <source>
        <dbReference type="ARBA" id="ARBA00022500"/>
    </source>
</evidence>
<dbReference type="InterPro" id="IPR005503">
    <property type="entry name" value="FliL"/>
</dbReference>
<dbReference type="GO" id="GO:0006935">
    <property type="term" value="P:chemotaxis"/>
    <property type="evidence" value="ECO:0007669"/>
    <property type="project" value="UniProtKB-KW"/>
</dbReference>
<keyword evidence="13" id="KW-1185">Reference proteome</keyword>
<evidence type="ECO:0000256" key="7">
    <source>
        <dbReference type="ARBA" id="ARBA00022779"/>
    </source>
</evidence>
<keyword evidence="4 10" id="KW-1003">Cell membrane</keyword>